<dbReference type="Gene3D" id="1.10.8.60">
    <property type="match status" value="1"/>
</dbReference>
<organism evidence="13">
    <name type="scientific">hydrocarbon metagenome</name>
    <dbReference type="NCBI Taxonomy" id="938273"/>
    <lineage>
        <taxon>unclassified sequences</taxon>
        <taxon>metagenomes</taxon>
        <taxon>ecological metagenomes</taxon>
    </lineage>
</organism>
<dbReference type="InterPro" id="IPR002078">
    <property type="entry name" value="Sigma_54_int"/>
</dbReference>
<dbReference type="InterPro" id="IPR035965">
    <property type="entry name" value="PAS-like_dom_sf"/>
</dbReference>
<feature type="domain" description="PAS" evidence="10">
    <location>
        <begin position="125"/>
        <end position="173"/>
    </location>
</feature>
<keyword evidence="5" id="KW-0238">DNA-binding</keyword>
<evidence type="ECO:0000256" key="6">
    <source>
        <dbReference type="ARBA" id="ARBA00023163"/>
    </source>
</evidence>
<dbReference type="Pfam" id="PF13426">
    <property type="entry name" value="PAS_9"/>
    <property type="match status" value="1"/>
</dbReference>
<dbReference type="PROSITE" id="PS50113">
    <property type="entry name" value="PAC"/>
    <property type="match status" value="1"/>
</dbReference>
<dbReference type="CDD" id="cd00009">
    <property type="entry name" value="AAA"/>
    <property type="match status" value="1"/>
</dbReference>
<dbReference type="GO" id="GO:0006355">
    <property type="term" value="P:regulation of DNA-templated transcription"/>
    <property type="evidence" value="ECO:0007669"/>
    <property type="project" value="InterPro"/>
</dbReference>
<feature type="coiled-coil region" evidence="8">
    <location>
        <begin position="352"/>
        <end position="379"/>
    </location>
</feature>
<evidence type="ECO:0000256" key="1">
    <source>
        <dbReference type="ARBA" id="ARBA00022741"/>
    </source>
</evidence>
<dbReference type="NCBIfam" id="TIGR00229">
    <property type="entry name" value="sensory_box"/>
    <property type="match status" value="2"/>
</dbReference>
<evidence type="ECO:0000256" key="2">
    <source>
        <dbReference type="ARBA" id="ARBA00022797"/>
    </source>
</evidence>
<dbReference type="PROSITE" id="PS50045">
    <property type="entry name" value="SIGMA54_INTERACT_4"/>
    <property type="match status" value="1"/>
</dbReference>
<feature type="domain" description="PAS" evidence="10">
    <location>
        <begin position="242"/>
        <end position="295"/>
    </location>
</feature>
<dbReference type="GO" id="GO:0003677">
    <property type="term" value="F:DNA binding"/>
    <property type="evidence" value="ECO:0007669"/>
    <property type="project" value="UniProtKB-KW"/>
</dbReference>
<dbReference type="PANTHER" id="PTHR32071">
    <property type="entry name" value="TRANSCRIPTIONAL REGULATORY PROTEIN"/>
    <property type="match status" value="1"/>
</dbReference>
<reference evidence="13" key="1">
    <citation type="journal article" date="2015" name="Proc. Natl. Acad. Sci. U.S.A.">
        <title>Networks of energetic and metabolic interactions define dynamics in microbial communities.</title>
        <authorList>
            <person name="Embree M."/>
            <person name="Liu J.K."/>
            <person name="Al-Bassam M.M."/>
            <person name="Zengler K."/>
        </authorList>
    </citation>
    <scope>NUCLEOTIDE SEQUENCE</scope>
</reference>
<dbReference type="SUPFAM" id="SSF54631">
    <property type="entry name" value="CBS-domain pair"/>
    <property type="match status" value="1"/>
</dbReference>
<dbReference type="Pfam" id="PF00989">
    <property type="entry name" value="PAS"/>
    <property type="match status" value="1"/>
</dbReference>
<dbReference type="GO" id="GO:0003938">
    <property type="term" value="F:IMP dehydrogenase activity"/>
    <property type="evidence" value="ECO:0007669"/>
    <property type="project" value="UniProtKB-EC"/>
</dbReference>
<keyword evidence="3" id="KW-0067">ATP-binding</keyword>
<keyword evidence="13" id="KW-0560">Oxidoreductase</keyword>
<dbReference type="InterPro" id="IPR058031">
    <property type="entry name" value="AAA_lid_NorR"/>
</dbReference>
<dbReference type="InterPro" id="IPR000644">
    <property type="entry name" value="CBS_dom"/>
</dbReference>
<dbReference type="InterPro" id="IPR000014">
    <property type="entry name" value="PAS"/>
</dbReference>
<dbReference type="SUPFAM" id="SSF52540">
    <property type="entry name" value="P-loop containing nucleoside triphosphate hydrolases"/>
    <property type="match status" value="1"/>
</dbReference>
<dbReference type="InterPro" id="IPR025944">
    <property type="entry name" value="Sigma_54_int_dom_CS"/>
</dbReference>
<dbReference type="InterPro" id="IPR027417">
    <property type="entry name" value="P-loop_NTPase"/>
</dbReference>
<dbReference type="Gene3D" id="3.10.580.10">
    <property type="entry name" value="CBS-domain"/>
    <property type="match status" value="1"/>
</dbReference>
<evidence type="ECO:0000256" key="5">
    <source>
        <dbReference type="ARBA" id="ARBA00023125"/>
    </source>
</evidence>
<dbReference type="Pfam" id="PF00158">
    <property type="entry name" value="Sigma54_activat"/>
    <property type="match status" value="1"/>
</dbReference>
<dbReference type="Pfam" id="PF25601">
    <property type="entry name" value="AAA_lid_14"/>
    <property type="match status" value="1"/>
</dbReference>
<dbReference type="InterPro" id="IPR025943">
    <property type="entry name" value="Sigma_54_int_dom_ATP-bd_2"/>
</dbReference>
<dbReference type="Gene3D" id="3.40.50.300">
    <property type="entry name" value="P-loop containing nucleotide triphosphate hydrolases"/>
    <property type="match status" value="1"/>
</dbReference>
<keyword evidence="1" id="KW-0547">Nucleotide-binding</keyword>
<dbReference type="InterPro" id="IPR046342">
    <property type="entry name" value="CBS_dom_sf"/>
</dbReference>
<proteinExistence type="predicted"/>
<keyword evidence="8" id="KW-0175">Coiled coil</keyword>
<dbReference type="SMART" id="SM00091">
    <property type="entry name" value="PAS"/>
    <property type="match status" value="2"/>
</dbReference>
<dbReference type="Pfam" id="PF18024">
    <property type="entry name" value="HTH_50"/>
    <property type="match status" value="1"/>
</dbReference>
<keyword evidence="4" id="KW-0805">Transcription regulation</keyword>
<keyword evidence="2" id="KW-0058">Aromatic hydrocarbons catabolism</keyword>
<dbReference type="PROSITE" id="PS00676">
    <property type="entry name" value="SIGMA54_INTERACT_2"/>
    <property type="match status" value="1"/>
</dbReference>
<dbReference type="InterPro" id="IPR003593">
    <property type="entry name" value="AAA+_ATPase"/>
</dbReference>
<dbReference type="PANTHER" id="PTHR32071:SF57">
    <property type="entry name" value="C4-DICARBOXYLATE TRANSPORT TRANSCRIPTIONAL REGULATORY PROTEIN DCTD"/>
    <property type="match status" value="1"/>
</dbReference>
<sequence>MKIKEFIKGKLISLTADVTIREAVKIFIDNKIDGAPVVDDDFKLQGLFTKSHIYRAINEEIDMQTRVGDVMTREGFIVGHPEADIDDVIYPGLGRLPVVNDDGRVIALITRTDLAGVFYNSYQVLASELDTIIDSTHNMIIATDCQARIKVFNRAAERMLEVKSEDVRGKPIVEIFPNSGLPDTIRTAADQPLQKIVLNNRNFISNRSPIKKDGEIIGAVAVLQDISELEQISQELKYVKELNEELDAIIESSFDGLYISDGDGKTLRVNKAFEMIMGISRDEFLGKNVEQIEKEGLVSESVTFLTLKKRKPVTIIQEAKTGKITLATGSPVYDKNGNIFRVVCNVRDITELNLLRQRLEQAEGLSQHYESQLRTLKLQFIGSSNMIINSNSMRDILEVVSRLAQVDSTTLITGESGTGKELIAETIHSYSARKEEPFIRVNCGAIPENLLESELFGYEYGAFSGAKQEGKPGFFELANGGTLFLDEIGELQLNLQVKLLRAIQSKEITRIGGEAPKKIDVRIIAATNRNLADMVRNKEFREDLYYRLNVVPLNVPPLRDRREDIPPLITHFVQIFNRKYNMNKRVAAEVIDLFMGYNWPGNVRELENLIERMVVVTPHDVISKEDLPFQFDKNALDQSSQVLVRGVIPLREAVESTEKQLLERAYNNYRTTRQMAGALKVNASTIVRKASKYGLNVKDKSE</sequence>
<evidence type="ECO:0000313" key="13">
    <source>
        <dbReference type="EMBL" id="KUG04617.1"/>
    </source>
</evidence>
<dbReference type="CDD" id="cd00130">
    <property type="entry name" value="PAS"/>
    <property type="match status" value="2"/>
</dbReference>
<feature type="domain" description="CBS" evidence="12">
    <location>
        <begin position="6"/>
        <end position="63"/>
    </location>
</feature>
<dbReference type="InterPro" id="IPR000700">
    <property type="entry name" value="PAS-assoc_C"/>
</dbReference>
<dbReference type="InterPro" id="IPR013767">
    <property type="entry name" value="PAS_fold"/>
</dbReference>
<evidence type="ECO:0000256" key="8">
    <source>
        <dbReference type="SAM" id="Coils"/>
    </source>
</evidence>
<evidence type="ECO:0000259" key="10">
    <source>
        <dbReference type="PROSITE" id="PS50112"/>
    </source>
</evidence>
<dbReference type="PROSITE" id="PS50112">
    <property type="entry name" value="PAS"/>
    <property type="match status" value="2"/>
</dbReference>
<evidence type="ECO:0000259" key="9">
    <source>
        <dbReference type="PROSITE" id="PS50045"/>
    </source>
</evidence>
<dbReference type="PROSITE" id="PS51371">
    <property type="entry name" value="CBS"/>
    <property type="match status" value="1"/>
</dbReference>
<comment type="caution">
    <text evidence="13">The sequence shown here is derived from an EMBL/GenBank/DDBJ whole genome shotgun (WGS) entry which is preliminary data.</text>
</comment>
<dbReference type="InterPro" id="IPR009057">
    <property type="entry name" value="Homeodomain-like_sf"/>
</dbReference>
<evidence type="ECO:0000259" key="11">
    <source>
        <dbReference type="PROSITE" id="PS50113"/>
    </source>
</evidence>
<dbReference type="SMART" id="SM00382">
    <property type="entry name" value="AAA"/>
    <property type="match status" value="1"/>
</dbReference>
<dbReference type="SUPFAM" id="SSF46689">
    <property type="entry name" value="Homeodomain-like"/>
    <property type="match status" value="1"/>
</dbReference>
<gene>
    <name evidence="13" type="ORF">ASZ90_017978</name>
</gene>
<dbReference type="Pfam" id="PF00571">
    <property type="entry name" value="CBS"/>
    <property type="match status" value="2"/>
</dbReference>
<dbReference type="PROSITE" id="PS00688">
    <property type="entry name" value="SIGMA54_INTERACT_3"/>
    <property type="match status" value="1"/>
</dbReference>
<accession>A0A0W8E7W4</accession>
<feature type="domain" description="Sigma-54 factor interaction" evidence="9">
    <location>
        <begin position="386"/>
        <end position="615"/>
    </location>
</feature>
<name>A0A0W8E7W4_9ZZZZ</name>
<dbReference type="GO" id="GO:0005524">
    <property type="term" value="F:ATP binding"/>
    <property type="evidence" value="ECO:0007669"/>
    <property type="project" value="UniProtKB-KW"/>
</dbReference>
<evidence type="ECO:0000256" key="7">
    <source>
        <dbReference type="ARBA" id="ARBA00029500"/>
    </source>
</evidence>
<dbReference type="Gene3D" id="1.10.10.60">
    <property type="entry name" value="Homeodomain-like"/>
    <property type="match status" value="1"/>
</dbReference>
<dbReference type="SUPFAM" id="SSF55785">
    <property type="entry name" value="PYP-like sensor domain (PAS domain)"/>
    <property type="match status" value="2"/>
</dbReference>
<keyword evidence="6" id="KW-0804">Transcription</keyword>
<feature type="domain" description="PAC" evidence="11">
    <location>
        <begin position="309"/>
        <end position="361"/>
    </location>
</feature>
<dbReference type="InterPro" id="IPR030828">
    <property type="entry name" value="HTH_TyrR"/>
</dbReference>
<dbReference type="EMBL" id="LNQE01001844">
    <property type="protein sequence ID" value="KUG04617.1"/>
    <property type="molecule type" value="Genomic_DNA"/>
</dbReference>
<evidence type="ECO:0000256" key="4">
    <source>
        <dbReference type="ARBA" id="ARBA00023015"/>
    </source>
</evidence>
<protein>
    <recommendedName>
        <fullName evidence="7">HTH-type transcriptional regulatory protein TyrR</fullName>
    </recommendedName>
</protein>
<evidence type="ECO:0000256" key="3">
    <source>
        <dbReference type="ARBA" id="ARBA00022840"/>
    </source>
</evidence>
<dbReference type="Gene3D" id="3.30.450.20">
    <property type="entry name" value="PAS domain"/>
    <property type="match status" value="2"/>
</dbReference>
<evidence type="ECO:0000259" key="12">
    <source>
        <dbReference type="PROSITE" id="PS51371"/>
    </source>
</evidence>
<dbReference type="SMART" id="SM00116">
    <property type="entry name" value="CBS"/>
    <property type="match status" value="2"/>
</dbReference>
<dbReference type="AlphaFoldDB" id="A0A0W8E7W4"/>
<dbReference type="FunFam" id="3.40.50.300:FF:000006">
    <property type="entry name" value="DNA-binding transcriptional regulator NtrC"/>
    <property type="match status" value="1"/>
</dbReference>